<evidence type="ECO:0000256" key="2">
    <source>
        <dbReference type="ARBA" id="ARBA00022490"/>
    </source>
</evidence>
<dbReference type="EMBL" id="CAJNOO010000846">
    <property type="protein sequence ID" value="CAF1046348.1"/>
    <property type="molecule type" value="Genomic_DNA"/>
</dbReference>
<dbReference type="InterPro" id="IPR032425">
    <property type="entry name" value="FERM_f0"/>
</dbReference>
<keyword evidence="2" id="KW-0963">Cytoplasm</keyword>
<dbReference type="PANTHER" id="PTHR19981">
    <property type="entry name" value="TALIN"/>
    <property type="match status" value="1"/>
</dbReference>
<dbReference type="FunFam" id="1.20.80.10:FF:000007">
    <property type="entry name" value="Talin 2"/>
    <property type="match status" value="1"/>
</dbReference>
<dbReference type="Gene3D" id="1.25.40.10">
    <property type="entry name" value="Tetratricopeptide repeat domain"/>
    <property type="match status" value="4"/>
</dbReference>
<dbReference type="InterPro" id="IPR019748">
    <property type="entry name" value="FERM_central"/>
</dbReference>
<dbReference type="SMART" id="SM01244">
    <property type="entry name" value="IRS"/>
    <property type="match status" value="1"/>
</dbReference>
<dbReference type="Pfam" id="PF21692">
    <property type="entry name" value="Talin_R4"/>
    <property type="match status" value="1"/>
</dbReference>
<dbReference type="SUPFAM" id="SSF50729">
    <property type="entry name" value="PH domain-like"/>
    <property type="match status" value="1"/>
</dbReference>
<dbReference type="PANTHER" id="PTHR19981:SF1">
    <property type="entry name" value="RHEA, ISOFORM B"/>
    <property type="match status" value="1"/>
</dbReference>
<dbReference type="Gene3D" id="1.20.1420.10">
    <property type="entry name" value="Talin, central domain"/>
    <property type="match status" value="4"/>
</dbReference>
<dbReference type="Pfam" id="PF01608">
    <property type="entry name" value="I_LWEQ"/>
    <property type="match status" value="1"/>
</dbReference>
<dbReference type="GO" id="GO:0005886">
    <property type="term" value="C:plasma membrane"/>
    <property type="evidence" value="ECO:0007669"/>
    <property type="project" value="TreeGrafter"/>
</dbReference>
<dbReference type="SMART" id="SM00295">
    <property type="entry name" value="B41"/>
    <property type="match status" value="1"/>
</dbReference>
<dbReference type="Proteomes" id="UP000663882">
    <property type="component" value="Unassembled WGS sequence"/>
</dbReference>
<dbReference type="GO" id="GO:0005737">
    <property type="term" value="C:cytoplasm"/>
    <property type="evidence" value="ECO:0007669"/>
    <property type="project" value="TreeGrafter"/>
</dbReference>
<dbReference type="InterPro" id="IPR057346">
    <property type="entry name" value="Talin1/2_VBS2"/>
</dbReference>
<feature type="repeat" description="PPR" evidence="4">
    <location>
        <begin position="389"/>
        <end position="419"/>
    </location>
</feature>
<gene>
    <name evidence="8" type="ORF">RFH988_LOCUS16490</name>
</gene>
<dbReference type="SMART" id="SM00307">
    <property type="entry name" value="ILWEQ"/>
    <property type="match status" value="1"/>
</dbReference>
<dbReference type="Gene3D" id="1.20.1410.10">
    <property type="entry name" value="I/LWEQ domain"/>
    <property type="match status" value="1"/>
</dbReference>
<dbReference type="PROSITE" id="PS51375">
    <property type="entry name" value="PPR"/>
    <property type="match status" value="3"/>
</dbReference>
<feature type="repeat" description="PPR" evidence="4">
    <location>
        <begin position="189"/>
        <end position="219"/>
    </location>
</feature>
<dbReference type="SUPFAM" id="SSF47031">
    <property type="entry name" value="Second domain of FERM"/>
    <property type="match status" value="1"/>
</dbReference>
<dbReference type="Pfam" id="PF01535">
    <property type="entry name" value="PPR"/>
    <property type="match status" value="3"/>
</dbReference>
<dbReference type="InterPro" id="IPR036723">
    <property type="entry name" value="Alpha-catenin/vinculin-like_sf"/>
</dbReference>
<dbReference type="CDD" id="cd14473">
    <property type="entry name" value="FERM_B-lobe"/>
    <property type="match status" value="1"/>
</dbReference>
<dbReference type="Pfam" id="PF16511">
    <property type="entry name" value="FERM_f0"/>
    <property type="match status" value="1"/>
</dbReference>
<dbReference type="InterPro" id="IPR015224">
    <property type="entry name" value="Talin_cent"/>
</dbReference>
<dbReference type="InterPro" id="IPR011993">
    <property type="entry name" value="PH-like_dom_sf"/>
</dbReference>
<dbReference type="Pfam" id="PF21865">
    <property type="entry name" value="TLN1-like_RS"/>
    <property type="match status" value="1"/>
</dbReference>
<evidence type="ECO:0000256" key="5">
    <source>
        <dbReference type="SAM" id="MobiDB-lite"/>
    </source>
</evidence>
<dbReference type="PROSITE" id="PS50057">
    <property type="entry name" value="FERM_3"/>
    <property type="match status" value="1"/>
</dbReference>
<dbReference type="GO" id="GO:0005925">
    <property type="term" value="C:focal adhesion"/>
    <property type="evidence" value="ECO:0007669"/>
    <property type="project" value="InterPro"/>
</dbReference>
<proteinExistence type="predicted"/>
<dbReference type="InterPro" id="IPR019749">
    <property type="entry name" value="Band_41_domain"/>
</dbReference>
<dbReference type="InterPro" id="IPR014352">
    <property type="entry name" value="FERM/acyl-CoA-bd_prot_sf"/>
</dbReference>
<dbReference type="GO" id="GO:0005856">
    <property type="term" value="C:cytoskeleton"/>
    <property type="evidence" value="ECO:0007669"/>
    <property type="project" value="UniProtKB-SubCell"/>
</dbReference>
<dbReference type="FunFam" id="2.30.29.30:FF:000028">
    <property type="entry name" value="Talin 2"/>
    <property type="match status" value="1"/>
</dbReference>
<dbReference type="GO" id="GO:0005200">
    <property type="term" value="F:structural constituent of cytoskeleton"/>
    <property type="evidence" value="ECO:0007669"/>
    <property type="project" value="InterPro"/>
</dbReference>
<evidence type="ECO:0000256" key="3">
    <source>
        <dbReference type="ARBA" id="ARBA00023212"/>
    </source>
</evidence>
<dbReference type="Gene3D" id="1.20.120.230">
    <property type="entry name" value="Alpha-catenin/vinculin-like"/>
    <property type="match status" value="5"/>
</dbReference>
<dbReference type="GO" id="GO:0001726">
    <property type="term" value="C:ruffle"/>
    <property type="evidence" value="ECO:0007669"/>
    <property type="project" value="InterPro"/>
</dbReference>
<comment type="caution">
    <text evidence="8">The sequence shown here is derived from an EMBL/GenBank/DDBJ whole genome shotgun (WGS) entry which is preliminary data.</text>
</comment>
<evidence type="ECO:0000313" key="8">
    <source>
        <dbReference type="EMBL" id="CAF1046348.1"/>
    </source>
</evidence>
<dbReference type="InterPro" id="IPR035963">
    <property type="entry name" value="FERM_2"/>
</dbReference>
<comment type="subcellular location">
    <subcellularLocation>
        <location evidence="1">Cytoplasm</location>
        <location evidence="1">Cytoskeleton</location>
    </subcellularLocation>
</comment>
<dbReference type="SUPFAM" id="SSF109885">
    <property type="entry name" value="I/LWEQ domain"/>
    <property type="match status" value="3"/>
</dbReference>
<dbReference type="GO" id="GO:0098609">
    <property type="term" value="P:cell-cell adhesion"/>
    <property type="evidence" value="ECO:0007669"/>
    <property type="project" value="TreeGrafter"/>
</dbReference>
<feature type="repeat" description="PPR" evidence="4">
    <location>
        <begin position="289"/>
        <end position="323"/>
    </location>
</feature>
<dbReference type="InterPro" id="IPR002404">
    <property type="entry name" value="IRS_PTB"/>
</dbReference>
<dbReference type="InterPro" id="IPR011990">
    <property type="entry name" value="TPR-like_helical_dom_sf"/>
</dbReference>
<dbReference type="SUPFAM" id="SSF109880">
    <property type="entry name" value="A middle domain of Talin 1"/>
    <property type="match status" value="1"/>
</dbReference>
<dbReference type="InterPro" id="IPR035964">
    <property type="entry name" value="I/LWEQ_dom_sf"/>
</dbReference>
<keyword evidence="3" id="KW-0206">Cytoskeleton</keyword>
<dbReference type="SUPFAM" id="SSF47220">
    <property type="entry name" value="alpha-catenin/vinculin-like"/>
    <property type="match status" value="2"/>
</dbReference>
<dbReference type="InterPro" id="IPR015009">
    <property type="entry name" value="Vinculin-bd_dom"/>
</dbReference>
<feature type="domain" description="I/LWEQ" evidence="7">
    <location>
        <begin position="2588"/>
        <end position="2832"/>
    </location>
</feature>
<sequence>MSNNMPDKVLDLLNKMTIEPNNFTLTILFNACGELANDRAMKIGKKLLDEMHDNYRNDNILLTSAIHMLMKFGDVQSAERVFHSIKNKDIITYGAMIKGYIGNTMSEKALDLFEQIHLNLDNVTYTIVFNACAQLANDRAMKIGRKLLHEMPDNYKNNNFISNSAIHMLMKFGDVQSAERVFHSIKKKDIISYNAMIKGYIENEMSEKALDLFEQIHLKLNTVTYTIVFNACSQLANDRAKKIGKKLLDEIPDNYRNDNVVLNSATHMLMKLGEAESAERVVKLIRNKGVITYGALMNGYNMNGEPWKCLEVWEEMKQRDIVLNEIIWNILIGACSKIGMIRQSQYIIYQVPLHIQNQKQIQNSVIHMWGKCGSVEKAQNVYKSVDDRDTVTYTAMINGFGLNGMGSEAIKLYREMPNNLRNEVTHICVLNACSHSGFLHEAQNIYNEIPFKTEKIVAVMIDCLSRLFLFDEAQKLINEYEKKNSPNFVMYMCLLSGARNNRNNNLSEKIYNRMKSLFPDAKQGLVSVKVIIIKKYVYEQTTQNNEQQNYHHHHHRIYNNNRIMIKNNNSTIMNGNNHTSEHMITLNIHIPHDNIVHSMQFDVQMLISDICYNIQQHLLMTIDHDPSEYGLFINDTQQSSRSYWLDPTKTLNYYVLKNEDHVEYKNRYCPLKIRLLDGTVKTILIDDSLIVAQLMVYICTKFGIANYDEYSLVYDLDSYDCINTTKTATLLRDRSLQRTDKKMEELRKKCHTDDDTLWLDQSKTLRQQNIDEHNTVVLRRKYFFSDTNIDQRDPVQLNLLYVQCRNAIIDGTHPVTYDEAIQFSGLQCQIQFGDHEESKHKPGIIDIRDFLPKEYAKSKNVEKKIFLEHKKHIGISELDGKAKYTQLCRSLRTYGVTFFLVKEKMSGKNKLVPRLLGVTKESIVRVDERTKDFIQVWPLTHVKRWTASPNTFTLDFGDYASAYYSVQTNEGQQISQLIAGYIDIVLKKRKDREDKTVGDNIIDEEATMIEDIIAPGKATIIEPNRPAFDHVHQKNVYSAPLIRGTFSDSANHSDDHHQQQQQQQDYIPSQIHEQPKLLSNNHHSNDSIILFSTIENARNIINTVQTQLARELQIEHTQQTQSLSSMMDHQHQYSIENRLDVSRQLLANKLSIINASTAHIIILTSDINNNHRRNYIDYNHSLNTAITTITDNINEFSKEINIYMNIINDKTNLFDQIHRLCITFNDLLICIKTLFENNYDSTTRQNVLLTASHLGEINQDLIRYLTNNFNYSIEYQDKLLSLSKSVANTTALYILKAKDIASNIQEQQIVNEIISTATQCALATSQLVACTKVVAATMSSPLCQEQLIESARNVTRSIEAVLQSCLPPIIIESSYSELQEAGRTVRKALNEFLLHIKLVTDNIATNSDRIFSPITNGQTKSLTHRMILHDEIEEIDEENEEKYHDESIDQILIASDRLFSSVGDTSEMVKQAKILAQSTAQLVSSLRQQAESVDDDTNQQKKILSTAKMLADATAKMVESAKYCATKPNDTQLQYQLKKSVEELRLATNMATSNHIKRKIFKRVEQCAKYCASYATQCIAATSNSIIIHKHHQSYQELIQQCKIIADLIPKIVQCIRSSIIKPDSYAYQYNLCYTCEDFLNPAIHLTNLIKNIVSNVHDQSQVLHLNNSSKQLIQGLNDLRVCLNRAKELCNSISLDIESIIETIKLFEIELKDIKRQVNDGNLKIKCDETIDVYSSQFTTICKQLNSIIFQLINAVNQNDEKTIELSIHDILQNLRILIICTRNIIAISNDHQIQETIIERLYDILQRFIHFICESKKTIQTSNEQNKLSNIGHDLSLTLNSCLSNIISQRYFNEAIKQMSEYVYTLAGPYDRKLSLTSINSDDISRSAAILNQATHDLVISTHTGVTQDLAKTSIYFSRAFGDFIDNGIDFVNHQQEDEKRSRLIISLKNVHTSSNQLLERAKSISMEPITINENDIKHQLANAASVVENSKRLGEAMTHIASASKNTNHQLFIQAVHDASKAVCRLVESSAQASYLVGISEVTSTKETEAIVDQLLFNRFVTAIRHACSDLSNPSIDQNDILTLAATIAKNTSALCNVSREASSNTNNPMSRRHFVQSAKDVANATAELVRTIKILDSSYTQENHRHCIETSRPLIQAIDELYTFAMSKEFASTPPTISSAGRQLQEPILLAARNVVDGACRIIECSKALIINAKDASLWQQLATHTKTVSEAIKRLATCVKEMTPGQQECERAVEELRKLFQEVDKAIINVDSLRKGDKSLQFHQEQISSSSHFLTELINNIRQSSKCEPECISSYVSQFITYLEPFIHHTINYVSYIIYRHEKILLLEQIKSLVETSLQLILSTKESSGNIKNLQWHKIVDNNSDLLIKLIYKLIHIFDEQTSTIGIMNGLCENIRKLILTLDTTKLTHQGYFIDYQIRMIEILQQMIITIEQINNSDNIRYLANQLTRQYNELINITYGAIGTANTNDLSIHIKNIVQDLGLISIELIDKLGQNNTKNDLNILCQKIIEKISYVLTVLQESVHGIQACINASSTINTIITDLDTRILFTTSGTLNSEHVNETFSAHREAILKTAKVLVEDTKTLVAGAASSQEQLATAAQAAVRTITKEINENLNFDEQILDAAKSIMNATSELIAAATSAQKELVDQGKLSSKLNSDINGQWSQGLISAARYVASACHVLCDAANEFVQGNGTEEKLISSAKQVSSNTAALLVACKVKADFMSQTMTRLQNASNAVKRTADILVRTAQQTIDMQQEEKHIEVSKRLVSGIAQEIKCKEVILTKERELDQARNRLKAIRLAKYGHNGQESNDST</sequence>
<dbReference type="Pfam" id="PF13041">
    <property type="entry name" value="PPR_2"/>
    <property type="match status" value="1"/>
</dbReference>
<dbReference type="OrthoDB" id="10262320at2759"/>
<feature type="region of interest" description="Disordered" evidence="5">
    <location>
        <begin position="1044"/>
        <end position="1065"/>
    </location>
</feature>
<dbReference type="Pfam" id="PF02174">
    <property type="entry name" value="IRS"/>
    <property type="match status" value="1"/>
</dbReference>
<protein>
    <submittedName>
        <fullName evidence="8">Uncharacterized protein</fullName>
    </submittedName>
</protein>
<dbReference type="Gene3D" id="2.30.29.30">
    <property type="entry name" value="Pleckstrin-homology domain (PH domain)/Phosphotyrosine-binding domain (PTB)"/>
    <property type="match status" value="1"/>
</dbReference>
<dbReference type="Pfam" id="PF25177">
    <property type="entry name" value="Talin_VBS2"/>
    <property type="match status" value="1"/>
</dbReference>
<dbReference type="CDD" id="cd10569">
    <property type="entry name" value="FERM_C_Talin"/>
    <property type="match status" value="1"/>
</dbReference>
<organism evidence="8 9">
    <name type="scientific">Rotaria sordida</name>
    <dbReference type="NCBI Taxonomy" id="392033"/>
    <lineage>
        <taxon>Eukaryota</taxon>
        <taxon>Metazoa</taxon>
        <taxon>Spiralia</taxon>
        <taxon>Gnathifera</taxon>
        <taxon>Rotifera</taxon>
        <taxon>Eurotatoria</taxon>
        <taxon>Bdelloidea</taxon>
        <taxon>Philodinida</taxon>
        <taxon>Philodinidae</taxon>
        <taxon>Rotaria</taxon>
    </lineage>
</organism>
<dbReference type="CDD" id="cd17090">
    <property type="entry name" value="FERM_F1_TLN"/>
    <property type="match status" value="1"/>
</dbReference>
<dbReference type="Gene3D" id="3.10.20.90">
    <property type="entry name" value="Phosphatidylinositol 3-kinase Catalytic Subunit, Chain A, domain 1"/>
    <property type="match status" value="2"/>
</dbReference>
<evidence type="ECO:0000259" key="6">
    <source>
        <dbReference type="PROSITE" id="PS50057"/>
    </source>
</evidence>
<evidence type="ECO:0000313" key="9">
    <source>
        <dbReference type="Proteomes" id="UP000663882"/>
    </source>
</evidence>
<reference evidence="8" key="1">
    <citation type="submission" date="2021-02" db="EMBL/GenBank/DDBJ databases">
        <authorList>
            <person name="Nowell W R."/>
        </authorList>
    </citation>
    <scope>NUCLEOTIDE SEQUENCE</scope>
</reference>
<evidence type="ECO:0000256" key="1">
    <source>
        <dbReference type="ARBA" id="ARBA00004245"/>
    </source>
</evidence>
<dbReference type="GO" id="GO:0030036">
    <property type="term" value="P:actin cytoskeleton organization"/>
    <property type="evidence" value="ECO:0007669"/>
    <property type="project" value="TreeGrafter"/>
</dbReference>
<dbReference type="InterPro" id="IPR054060">
    <property type="entry name" value="TLN1-like_RS"/>
</dbReference>
<dbReference type="InterPro" id="IPR000299">
    <property type="entry name" value="FERM_domain"/>
</dbReference>
<dbReference type="InterPro" id="IPR049108">
    <property type="entry name" value="Talin_R4"/>
</dbReference>
<dbReference type="Pfam" id="PF08913">
    <property type="entry name" value="VBS"/>
    <property type="match status" value="1"/>
</dbReference>
<name>A0A814K142_9BILA</name>
<dbReference type="GO" id="GO:0005178">
    <property type="term" value="F:integrin binding"/>
    <property type="evidence" value="ECO:0007669"/>
    <property type="project" value="TreeGrafter"/>
</dbReference>
<dbReference type="InterPro" id="IPR036476">
    <property type="entry name" value="Talin_cent_sf"/>
</dbReference>
<dbReference type="InterPro" id="IPR002558">
    <property type="entry name" value="ILWEQ_dom"/>
</dbReference>
<dbReference type="Pfam" id="PF21896">
    <property type="entry name" value="Talin_IBS2B"/>
    <property type="match status" value="1"/>
</dbReference>
<feature type="domain" description="FERM" evidence="6">
    <location>
        <begin position="669"/>
        <end position="989"/>
    </location>
</feature>
<dbReference type="InterPro" id="IPR054082">
    <property type="entry name" value="Talin_IBS2B"/>
</dbReference>
<dbReference type="PROSITE" id="PS50945">
    <property type="entry name" value="I_LWEQ"/>
    <property type="match status" value="1"/>
</dbReference>
<evidence type="ECO:0000256" key="4">
    <source>
        <dbReference type="PROSITE-ProRule" id="PRU00708"/>
    </source>
</evidence>
<dbReference type="Pfam" id="PF09141">
    <property type="entry name" value="Talin_middle"/>
    <property type="match status" value="1"/>
</dbReference>
<dbReference type="Gene3D" id="1.20.80.10">
    <property type="match status" value="1"/>
</dbReference>
<evidence type="ECO:0000259" key="7">
    <source>
        <dbReference type="PROSITE" id="PS50945"/>
    </source>
</evidence>
<accession>A0A814K142</accession>
<dbReference type="GO" id="GO:0051015">
    <property type="term" value="F:actin filament binding"/>
    <property type="evidence" value="ECO:0007669"/>
    <property type="project" value="InterPro"/>
</dbReference>
<dbReference type="InterPro" id="IPR002885">
    <property type="entry name" value="PPR_rpt"/>
</dbReference>
<dbReference type="NCBIfam" id="TIGR00756">
    <property type="entry name" value="PPR"/>
    <property type="match status" value="3"/>
</dbReference>